<evidence type="ECO:0000313" key="1">
    <source>
        <dbReference type="EMBL" id="PHU34649.1"/>
    </source>
</evidence>
<sequence length="69" mass="7822">MDMTKTSAGNDYENVLDNLTEYIQAKKISSFNELTRYAKETFGILGLNVVSTKTKYFTELVDSFKEVVA</sequence>
<evidence type="ECO:0000313" key="2">
    <source>
        <dbReference type="Proteomes" id="UP000225889"/>
    </source>
</evidence>
<dbReference type="RefSeq" id="WP_099392113.1">
    <property type="nucleotide sequence ID" value="NZ_PDYF01000014.1"/>
</dbReference>
<gene>
    <name evidence="1" type="ORF">CSX01_08795</name>
</gene>
<dbReference type="EMBL" id="PDYF01000014">
    <property type="protein sequence ID" value="PHU34649.1"/>
    <property type="molecule type" value="Genomic_DNA"/>
</dbReference>
<reference evidence="1 2" key="1">
    <citation type="submission" date="2017-10" db="EMBL/GenBank/DDBJ databases">
        <title>Resolving the taxonomy of Roseburia spp., Eubacterium rectale and Agathobacter spp. through phylogenomic analysis.</title>
        <authorList>
            <person name="Sheridan P.O."/>
            <person name="Walker A.W."/>
            <person name="Duncan S.H."/>
            <person name="Scott K.P."/>
            <person name="Toole P.W.O."/>
            <person name="Luis P."/>
            <person name="Flint H.J."/>
        </authorList>
    </citation>
    <scope>NUCLEOTIDE SEQUENCE [LARGE SCALE GENOMIC DNA]</scope>
    <source>
        <strain evidence="1 2">JK626</strain>
    </source>
</reference>
<accession>A0A2G3DUE0</accession>
<dbReference type="AlphaFoldDB" id="A0A2G3DUE0"/>
<organism evidence="1 2">
    <name type="scientific">Pseudobutyrivibrio ruminis</name>
    <dbReference type="NCBI Taxonomy" id="46206"/>
    <lineage>
        <taxon>Bacteria</taxon>
        <taxon>Bacillati</taxon>
        <taxon>Bacillota</taxon>
        <taxon>Clostridia</taxon>
        <taxon>Lachnospirales</taxon>
        <taxon>Lachnospiraceae</taxon>
        <taxon>Pseudobutyrivibrio</taxon>
    </lineage>
</organism>
<comment type="caution">
    <text evidence="1">The sequence shown here is derived from an EMBL/GenBank/DDBJ whole genome shotgun (WGS) entry which is preliminary data.</text>
</comment>
<protein>
    <submittedName>
        <fullName evidence="1">Uncharacterized protein</fullName>
    </submittedName>
</protein>
<dbReference type="Proteomes" id="UP000225889">
    <property type="component" value="Unassembled WGS sequence"/>
</dbReference>
<proteinExistence type="predicted"/>
<reference evidence="1 2" key="2">
    <citation type="submission" date="2017-10" db="EMBL/GenBank/DDBJ databases">
        <authorList>
            <person name="Banno H."/>
            <person name="Chua N.-H."/>
        </authorList>
    </citation>
    <scope>NUCLEOTIDE SEQUENCE [LARGE SCALE GENOMIC DNA]</scope>
    <source>
        <strain evidence="1 2">JK626</strain>
    </source>
</reference>
<name>A0A2G3DUE0_9FIRM</name>